<organism evidence="8 9">
    <name type="scientific">Alcaligenes endophyticus</name>
    <dbReference type="NCBI Taxonomy" id="1929088"/>
    <lineage>
        <taxon>Bacteria</taxon>
        <taxon>Pseudomonadati</taxon>
        <taxon>Pseudomonadota</taxon>
        <taxon>Betaproteobacteria</taxon>
        <taxon>Burkholderiales</taxon>
        <taxon>Alcaligenaceae</taxon>
        <taxon>Alcaligenes</taxon>
    </lineage>
</organism>
<evidence type="ECO:0000256" key="2">
    <source>
        <dbReference type="ARBA" id="ARBA00023136"/>
    </source>
</evidence>
<keyword evidence="4" id="KW-0449">Lipoprotein</keyword>
<feature type="domain" description="Outer membrane protein assembly factor BamE" evidence="7">
    <location>
        <begin position="33"/>
        <end position="102"/>
    </location>
</feature>
<feature type="signal peptide" evidence="6">
    <location>
        <begin position="1"/>
        <end position="18"/>
    </location>
</feature>
<feature type="chain" id="PRO_5045880647" description="Outer membrane protein assembly factor BamE" evidence="6">
    <location>
        <begin position="19"/>
        <end position="154"/>
    </location>
</feature>
<dbReference type="PANTHER" id="PTHR37482">
    <property type="entry name" value="OUTER MEMBRANE PROTEIN ASSEMBLY FACTOR BAME"/>
    <property type="match status" value="1"/>
</dbReference>
<dbReference type="RefSeq" id="WP_266122826.1">
    <property type="nucleotide sequence ID" value="NZ_JAJHNU010000001.1"/>
</dbReference>
<feature type="region of interest" description="Disordered" evidence="5">
    <location>
        <begin position="100"/>
        <end position="154"/>
    </location>
</feature>
<proteinExistence type="inferred from homology"/>
<protein>
    <recommendedName>
        <fullName evidence="4">Outer membrane protein assembly factor BamE</fullName>
    </recommendedName>
</protein>
<feature type="compositionally biased region" description="Basic and acidic residues" evidence="5">
    <location>
        <begin position="100"/>
        <end position="116"/>
    </location>
</feature>
<name>A0ABT8EH88_9BURK</name>
<dbReference type="InterPro" id="IPR007450">
    <property type="entry name" value="BamE_dom"/>
</dbReference>
<keyword evidence="2 4" id="KW-0472">Membrane</keyword>
<comment type="function">
    <text evidence="4">Part of the outer membrane protein assembly complex, which is involved in assembly and insertion of beta-barrel proteins into the outer membrane.</text>
</comment>
<dbReference type="HAMAP" id="MF_00925">
    <property type="entry name" value="OM_assembly_BamE"/>
    <property type="match status" value="1"/>
</dbReference>
<evidence type="ECO:0000256" key="3">
    <source>
        <dbReference type="ARBA" id="ARBA00023237"/>
    </source>
</evidence>
<dbReference type="PROSITE" id="PS51257">
    <property type="entry name" value="PROKAR_LIPOPROTEIN"/>
    <property type="match status" value="1"/>
</dbReference>
<comment type="caution">
    <text evidence="8">The sequence shown here is derived from an EMBL/GenBank/DDBJ whole genome shotgun (WGS) entry which is preliminary data.</text>
</comment>
<reference evidence="8" key="1">
    <citation type="submission" date="2021-11" db="EMBL/GenBank/DDBJ databases">
        <title>Draft genome sequence of Alcaligenes endophyticus type strain CCUG 75668T.</title>
        <authorList>
            <person name="Salva-Serra F."/>
            <person name="Duran R.E."/>
            <person name="Seeger M."/>
            <person name="Moore E.R.B."/>
            <person name="Jaen-Luchoro D."/>
        </authorList>
    </citation>
    <scope>NUCLEOTIDE SEQUENCE</scope>
    <source>
        <strain evidence="8">CCUG 75668</strain>
    </source>
</reference>
<evidence type="ECO:0000259" key="7">
    <source>
        <dbReference type="Pfam" id="PF04355"/>
    </source>
</evidence>
<dbReference type="Proteomes" id="UP001168613">
    <property type="component" value="Unassembled WGS sequence"/>
</dbReference>
<dbReference type="InterPro" id="IPR026592">
    <property type="entry name" value="BamE"/>
</dbReference>
<evidence type="ECO:0000313" key="9">
    <source>
        <dbReference type="Proteomes" id="UP001168613"/>
    </source>
</evidence>
<sequence>MRAAVAASLAMLILSACGTGKWGFPYRADVQQGNWITSEQVDRLRTGMTREQVRFLLGSPTLQDVFHADRWDYPYMNKPGYGKTEQRNFTVWFEGDSLVRWDGDQQPDRQPFERADTGTYSTPPSDAKPSEQFMQPFEASDSAPGNPPDVNNPL</sequence>
<dbReference type="Pfam" id="PF04355">
    <property type="entry name" value="BamE"/>
    <property type="match status" value="1"/>
</dbReference>
<dbReference type="InterPro" id="IPR037873">
    <property type="entry name" value="BamE-like"/>
</dbReference>
<dbReference type="Gene3D" id="3.30.1450.10">
    <property type="match status" value="1"/>
</dbReference>
<comment type="subunit">
    <text evidence="4">Part of the Bam complex.</text>
</comment>
<accession>A0ABT8EH88</accession>
<keyword evidence="1 4" id="KW-0732">Signal</keyword>
<keyword evidence="4" id="KW-0564">Palmitate</keyword>
<dbReference type="EMBL" id="JAJHNU010000001">
    <property type="protein sequence ID" value="MDN4120654.1"/>
    <property type="molecule type" value="Genomic_DNA"/>
</dbReference>
<gene>
    <name evidence="4" type="primary">bamE</name>
    <name evidence="8" type="ORF">LMS43_05075</name>
</gene>
<keyword evidence="3 4" id="KW-0998">Cell outer membrane</keyword>
<keyword evidence="9" id="KW-1185">Reference proteome</keyword>
<dbReference type="PANTHER" id="PTHR37482:SF1">
    <property type="entry name" value="OUTER MEMBRANE PROTEIN ASSEMBLY FACTOR BAME"/>
    <property type="match status" value="1"/>
</dbReference>
<evidence type="ECO:0000256" key="4">
    <source>
        <dbReference type="HAMAP-Rule" id="MF_00925"/>
    </source>
</evidence>
<comment type="subcellular location">
    <subcellularLocation>
        <location evidence="4">Cell outer membrane</location>
        <topology evidence="4">Lipid-anchor</topology>
    </subcellularLocation>
</comment>
<evidence type="ECO:0000256" key="5">
    <source>
        <dbReference type="SAM" id="MobiDB-lite"/>
    </source>
</evidence>
<evidence type="ECO:0000256" key="6">
    <source>
        <dbReference type="SAM" id="SignalP"/>
    </source>
</evidence>
<evidence type="ECO:0000256" key="1">
    <source>
        <dbReference type="ARBA" id="ARBA00022729"/>
    </source>
</evidence>
<comment type="similarity">
    <text evidence="4">Belongs to the BamE family.</text>
</comment>
<evidence type="ECO:0000313" key="8">
    <source>
        <dbReference type="EMBL" id="MDN4120654.1"/>
    </source>
</evidence>